<name>A0A8T0EMZ2_ARGBR</name>
<reference evidence="11" key="1">
    <citation type="journal article" date="2020" name="bioRxiv">
        <title>Chromosome-level reference genome of the European wasp spider Argiope bruennichi: a resource for studies on range expansion and evolutionary adaptation.</title>
        <authorList>
            <person name="Sheffer M.M."/>
            <person name="Hoppe A."/>
            <person name="Krehenwinkel H."/>
            <person name="Uhl G."/>
            <person name="Kuss A.W."/>
            <person name="Jensen L."/>
            <person name="Jensen C."/>
            <person name="Gillespie R.G."/>
            <person name="Hoff K.J."/>
            <person name="Prost S."/>
        </authorList>
    </citation>
    <scope>NUCLEOTIDE SEQUENCE</scope>
</reference>
<gene>
    <name evidence="11" type="ORF">HNY73_016237</name>
</gene>
<feature type="compositionally biased region" description="Polar residues" evidence="9">
    <location>
        <begin position="364"/>
        <end position="374"/>
    </location>
</feature>
<dbReference type="GO" id="GO:0000978">
    <property type="term" value="F:RNA polymerase II cis-regulatory region sequence-specific DNA binding"/>
    <property type="evidence" value="ECO:0007669"/>
    <property type="project" value="TreeGrafter"/>
</dbReference>
<dbReference type="FunFam" id="1.10.10.60:FF:000068">
    <property type="entry name" value="Orthodenticle homeobox 1"/>
    <property type="match status" value="1"/>
</dbReference>
<reference evidence="11" key="2">
    <citation type="submission" date="2020-06" db="EMBL/GenBank/DDBJ databases">
        <authorList>
            <person name="Sheffer M."/>
        </authorList>
    </citation>
    <scope>NUCLEOTIDE SEQUENCE</scope>
</reference>
<dbReference type="PROSITE" id="PS00027">
    <property type="entry name" value="HOMEOBOX_1"/>
    <property type="match status" value="1"/>
</dbReference>
<organism evidence="11 12">
    <name type="scientific">Argiope bruennichi</name>
    <name type="common">Wasp spider</name>
    <name type="synonym">Aranea bruennichi</name>
    <dbReference type="NCBI Taxonomy" id="94029"/>
    <lineage>
        <taxon>Eukaryota</taxon>
        <taxon>Metazoa</taxon>
        <taxon>Ecdysozoa</taxon>
        <taxon>Arthropoda</taxon>
        <taxon>Chelicerata</taxon>
        <taxon>Arachnida</taxon>
        <taxon>Araneae</taxon>
        <taxon>Araneomorphae</taxon>
        <taxon>Entelegynae</taxon>
        <taxon>Araneoidea</taxon>
        <taxon>Araneidae</taxon>
        <taxon>Argiope</taxon>
    </lineage>
</organism>
<proteinExistence type="predicted"/>
<dbReference type="Proteomes" id="UP000807504">
    <property type="component" value="Unassembled WGS sequence"/>
</dbReference>
<feature type="DNA-binding region" description="Homeobox" evidence="7">
    <location>
        <begin position="308"/>
        <end position="367"/>
    </location>
</feature>
<dbReference type="EMBL" id="JABXBU010002227">
    <property type="protein sequence ID" value="KAF8773589.1"/>
    <property type="molecule type" value="Genomic_DNA"/>
</dbReference>
<feature type="domain" description="Homeobox" evidence="10">
    <location>
        <begin position="306"/>
        <end position="366"/>
    </location>
</feature>
<evidence type="ECO:0000256" key="8">
    <source>
        <dbReference type="RuleBase" id="RU000682"/>
    </source>
</evidence>
<dbReference type="InterPro" id="IPR017970">
    <property type="entry name" value="Homeobox_CS"/>
</dbReference>
<feature type="region of interest" description="Disordered" evidence="9">
    <location>
        <begin position="360"/>
        <end position="442"/>
    </location>
</feature>
<evidence type="ECO:0000256" key="5">
    <source>
        <dbReference type="ARBA" id="ARBA00023155"/>
    </source>
</evidence>
<evidence type="ECO:0000313" key="12">
    <source>
        <dbReference type="Proteomes" id="UP000807504"/>
    </source>
</evidence>
<dbReference type="SMART" id="SM00389">
    <property type="entry name" value="HOX"/>
    <property type="match status" value="1"/>
</dbReference>
<evidence type="ECO:0000256" key="1">
    <source>
        <dbReference type="ARBA" id="ARBA00004123"/>
    </source>
</evidence>
<dbReference type="InterPro" id="IPR001356">
    <property type="entry name" value="HD"/>
</dbReference>
<sequence length="546" mass="60998">MSNYYYIKPEVNEDSQCIIATYQNSNPSRNSCSSIEDTKKCLYLVKEEKTIIGSSQVIKNVSASIYYSTDIEVCGIPEQRDEDCKFLLVKLAAALNLHLPYYSISDSQRVHGRSGMRSIVGRLPPVLAEELLKRAKQRILTLKDIGFDIGFMQPNRFLSVNRYLLPIVQGQVNWRAKRPNGDKFSIRNDTLWPSQGDGMAPRGNGAASGLFGPYRVPDVPLQHYGASTATYTPNHASPMNYYNTSRYSASPNCPPIQPTPMGYPGDNPEHILKGSNFNGALQEPNIWRTSPTNPGLGPEANPQGARKQRRERTTFSRQQLDILEALFQKTRYPDIFMREEVANQIRLPESRVQVWFKNRRAKCRQQSQNGSNKNRTTKKQPKSPPSSQVANCSSPSTSQSHASPSSGESGSSPAANITPLPPRSGEYSPATPDPMLMPSTSSASCMQKVDSISAYQFNTPVYNTNGYLQNSTYTFPYDYYNTPLGHAYQSHSMTPSHHQTVSPPVQPTPQCLGTPRDMTGYNTYPTLPRSDYTELPDSKNMKFQNL</sequence>
<keyword evidence="5 7" id="KW-0371">Homeobox</keyword>
<dbReference type="CDD" id="cd00086">
    <property type="entry name" value="homeodomain"/>
    <property type="match status" value="1"/>
</dbReference>
<keyword evidence="2" id="KW-0217">Developmental protein</keyword>
<evidence type="ECO:0000256" key="3">
    <source>
        <dbReference type="ARBA" id="ARBA00022902"/>
    </source>
</evidence>
<keyword evidence="6 7" id="KW-0539">Nucleus</keyword>
<evidence type="ECO:0000256" key="4">
    <source>
        <dbReference type="ARBA" id="ARBA00023125"/>
    </source>
</evidence>
<evidence type="ECO:0000259" key="10">
    <source>
        <dbReference type="PROSITE" id="PS50071"/>
    </source>
</evidence>
<comment type="caution">
    <text evidence="11">The sequence shown here is derived from an EMBL/GenBank/DDBJ whole genome shotgun (WGS) entry which is preliminary data.</text>
</comment>
<evidence type="ECO:0000256" key="7">
    <source>
        <dbReference type="PROSITE-ProRule" id="PRU00108"/>
    </source>
</evidence>
<dbReference type="GO" id="GO:0007399">
    <property type="term" value="P:nervous system development"/>
    <property type="evidence" value="ECO:0007669"/>
    <property type="project" value="UniProtKB-KW"/>
</dbReference>
<accession>A0A8T0EMZ2</accession>
<dbReference type="Gene3D" id="1.10.10.60">
    <property type="entry name" value="Homeodomain-like"/>
    <property type="match status" value="1"/>
</dbReference>
<feature type="region of interest" description="Disordered" evidence="9">
    <location>
        <begin position="490"/>
        <end position="546"/>
    </location>
</feature>
<feature type="compositionally biased region" description="Low complexity" evidence="9">
    <location>
        <begin position="393"/>
        <end position="415"/>
    </location>
</feature>
<evidence type="ECO:0000313" key="11">
    <source>
        <dbReference type="EMBL" id="KAF8773589.1"/>
    </source>
</evidence>
<dbReference type="PANTHER" id="PTHR45793:SF5">
    <property type="entry name" value="HOMEOTIC PROTEIN OCELLILESS"/>
    <property type="match status" value="1"/>
</dbReference>
<comment type="subcellular location">
    <subcellularLocation>
        <location evidence="1 7 8">Nucleus</location>
    </subcellularLocation>
</comment>
<protein>
    <submittedName>
        <fullName evidence="11">Homeobox protein OTX1 B like protein</fullName>
    </submittedName>
</protein>
<dbReference type="GO" id="GO:0005634">
    <property type="term" value="C:nucleus"/>
    <property type="evidence" value="ECO:0007669"/>
    <property type="project" value="UniProtKB-SubCell"/>
</dbReference>
<evidence type="ECO:0000256" key="9">
    <source>
        <dbReference type="SAM" id="MobiDB-lite"/>
    </source>
</evidence>
<dbReference type="GO" id="GO:0045944">
    <property type="term" value="P:positive regulation of transcription by RNA polymerase II"/>
    <property type="evidence" value="ECO:0007669"/>
    <property type="project" value="UniProtKB-ARBA"/>
</dbReference>
<dbReference type="AlphaFoldDB" id="A0A8T0EMZ2"/>
<dbReference type="SUPFAM" id="SSF46689">
    <property type="entry name" value="Homeodomain-like"/>
    <property type="match status" value="1"/>
</dbReference>
<dbReference type="Pfam" id="PF00046">
    <property type="entry name" value="Homeodomain"/>
    <property type="match status" value="1"/>
</dbReference>
<dbReference type="InterPro" id="IPR009057">
    <property type="entry name" value="Homeodomain-like_sf"/>
</dbReference>
<dbReference type="PANTHER" id="PTHR45793">
    <property type="entry name" value="HOMEOBOX PROTEIN"/>
    <property type="match status" value="1"/>
</dbReference>
<keyword evidence="12" id="KW-1185">Reference proteome</keyword>
<evidence type="ECO:0000256" key="2">
    <source>
        <dbReference type="ARBA" id="ARBA00022473"/>
    </source>
</evidence>
<dbReference type="GO" id="GO:0000981">
    <property type="term" value="F:DNA-binding transcription factor activity, RNA polymerase II-specific"/>
    <property type="evidence" value="ECO:0007669"/>
    <property type="project" value="InterPro"/>
</dbReference>
<feature type="region of interest" description="Disordered" evidence="9">
    <location>
        <begin position="282"/>
        <end position="316"/>
    </location>
</feature>
<evidence type="ECO:0000256" key="6">
    <source>
        <dbReference type="ARBA" id="ARBA00023242"/>
    </source>
</evidence>
<dbReference type="PROSITE" id="PS50071">
    <property type="entry name" value="HOMEOBOX_2"/>
    <property type="match status" value="1"/>
</dbReference>
<keyword evidence="3" id="KW-0524">Neurogenesis</keyword>
<keyword evidence="4 7" id="KW-0238">DNA-binding</keyword>